<name>A0A8J3I1A0_9CHLR</name>
<dbReference type="AlphaFoldDB" id="A0A8J3I1A0"/>
<dbReference type="Proteomes" id="UP000612362">
    <property type="component" value="Unassembled WGS sequence"/>
</dbReference>
<dbReference type="EMBL" id="BNJF01000002">
    <property type="protein sequence ID" value="GHO45751.1"/>
    <property type="molecule type" value="Genomic_DNA"/>
</dbReference>
<dbReference type="RefSeq" id="WP_220195181.1">
    <property type="nucleotide sequence ID" value="NZ_BNJF01000002.1"/>
</dbReference>
<sequence length="51" mass="5698">MTSEQEQPVRKQQVRVQPVRSVREEIIRAQRINRSGGTATSTDSSTGGNDR</sequence>
<evidence type="ECO:0000256" key="1">
    <source>
        <dbReference type="SAM" id="MobiDB-lite"/>
    </source>
</evidence>
<comment type="caution">
    <text evidence="2">The sequence shown here is derived from an EMBL/GenBank/DDBJ whole genome shotgun (WGS) entry which is preliminary data.</text>
</comment>
<organism evidence="2 3">
    <name type="scientific">Ktedonospora formicarum</name>
    <dbReference type="NCBI Taxonomy" id="2778364"/>
    <lineage>
        <taxon>Bacteria</taxon>
        <taxon>Bacillati</taxon>
        <taxon>Chloroflexota</taxon>
        <taxon>Ktedonobacteria</taxon>
        <taxon>Ktedonobacterales</taxon>
        <taxon>Ktedonobacteraceae</taxon>
        <taxon>Ktedonospora</taxon>
    </lineage>
</organism>
<feature type="region of interest" description="Disordered" evidence="1">
    <location>
        <begin position="29"/>
        <end position="51"/>
    </location>
</feature>
<proteinExistence type="predicted"/>
<evidence type="ECO:0000313" key="3">
    <source>
        <dbReference type="Proteomes" id="UP000612362"/>
    </source>
</evidence>
<evidence type="ECO:0000313" key="2">
    <source>
        <dbReference type="EMBL" id="GHO45751.1"/>
    </source>
</evidence>
<protein>
    <submittedName>
        <fullName evidence="2">Uncharacterized protein</fullName>
    </submittedName>
</protein>
<reference evidence="2" key="1">
    <citation type="submission" date="2020-10" db="EMBL/GenBank/DDBJ databases">
        <title>Taxonomic study of unclassified bacteria belonging to the class Ktedonobacteria.</title>
        <authorList>
            <person name="Yabe S."/>
            <person name="Wang C.M."/>
            <person name="Zheng Y."/>
            <person name="Sakai Y."/>
            <person name="Cavaletti L."/>
            <person name="Monciardini P."/>
            <person name="Donadio S."/>
        </authorList>
    </citation>
    <scope>NUCLEOTIDE SEQUENCE</scope>
    <source>
        <strain evidence="2">SOSP1-1</strain>
    </source>
</reference>
<keyword evidence="3" id="KW-1185">Reference proteome</keyword>
<accession>A0A8J3I1A0</accession>
<gene>
    <name evidence="2" type="ORF">KSX_39140</name>
</gene>
<feature type="compositionally biased region" description="Low complexity" evidence="1">
    <location>
        <begin position="35"/>
        <end position="51"/>
    </location>
</feature>